<proteinExistence type="predicted"/>
<accession>X0S269</accession>
<dbReference type="AlphaFoldDB" id="X0S269"/>
<protein>
    <submittedName>
        <fullName evidence="1">Uncharacterized protein</fullName>
    </submittedName>
</protein>
<sequence>IFQATRVVSKKYSLVIISQRYGYRILLGRQSLSHAEAPY</sequence>
<dbReference type="EMBL" id="BARS01003911">
    <property type="protein sequence ID" value="GAF70017.1"/>
    <property type="molecule type" value="Genomic_DNA"/>
</dbReference>
<reference evidence="1" key="1">
    <citation type="journal article" date="2014" name="Front. Microbiol.">
        <title>High frequency of phylogenetically diverse reductive dehalogenase-homologous genes in deep subseafloor sedimentary metagenomes.</title>
        <authorList>
            <person name="Kawai M."/>
            <person name="Futagami T."/>
            <person name="Toyoda A."/>
            <person name="Takaki Y."/>
            <person name="Nishi S."/>
            <person name="Hori S."/>
            <person name="Arai W."/>
            <person name="Tsubouchi T."/>
            <person name="Morono Y."/>
            <person name="Uchiyama I."/>
            <person name="Ito T."/>
            <person name="Fujiyama A."/>
            <person name="Inagaki F."/>
            <person name="Takami H."/>
        </authorList>
    </citation>
    <scope>NUCLEOTIDE SEQUENCE</scope>
    <source>
        <strain evidence="1">Expedition CK06-06</strain>
    </source>
</reference>
<evidence type="ECO:0000313" key="1">
    <source>
        <dbReference type="EMBL" id="GAF70017.1"/>
    </source>
</evidence>
<organism evidence="1">
    <name type="scientific">marine sediment metagenome</name>
    <dbReference type="NCBI Taxonomy" id="412755"/>
    <lineage>
        <taxon>unclassified sequences</taxon>
        <taxon>metagenomes</taxon>
        <taxon>ecological metagenomes</taxon>
    </lineage>
</organism>
<comment type="caution">
    <text evidence="1">The sequence shown here is derived from an EMBL/GenBank/DDBJ whole genome shotgun (WGS) entry which is preliminary data.</text>
</comment>
<gene>
    <name evidence="1" type="ORF">S01H1_07599</name>
</gene>
<name>X0S269_9ZZZZ</name>
<feature type="non-terminal residue" evidence="1">
    <location>
        <position position="1"/>
    </location>
</feature>